<dbReference type="EMBL" id="JAHLQT010034478">
    <property type="protein sequence ID" value="KAG7158664.1"/>
    <property type="molecule type" value="Genomic_DNA"/>
</dbReference>
<reference evidence="1" key="1">
    <citation type="journal article" date="2021" name="Sci. Adv.">
        <title>The American lobster genome reveals insights on longevity, neural, and immune adaptations.</title>
        <authorList>
            <person name="Polinski J.M."/>
            <person name="Zimin A.V."/>
            <person name="Clark K.F."/>
            <person name="Kohn A.B."/>
            <person name="Sadowski N."/>
            <person name="Timp W."/>
            <person name="Ptitsyn A."/>
            <person name="Khanna P."/>
            <person name="Romanova D.Y."/>
            <person name="Williams P."/>
            <person name="Greenwood S.J."/>
            <person name="Moroz L.L."/>
            <person name="Walt D.R."/>
            <person name="Bodnar A.G."/>
        </authorList>
    </citation>
    <scope>NUCLEOTIDE SEQUENCE</scope>
    <source>
        <strain evidence="1">GMGI-L3</strain>
    </source>
</reference>
<evidence type="ECO:0000313" key="1">
    <source>
        <dbReference type="EMBL" id="KAG7158664.1"/>
    </source>
</evidence>
<name>A0A8J5JT17_HOMAM</name>
<dbReference type="AlphaFoldDB" id="A0A8J5JT17"/>
<accession>A0A8J5JT17</accession>
<protein>
    <submittedName>
        <fullName evidence="1">Uncharacterized protein</fullName>
    </submittedName>
</protein>
<organism evidence="1 2">
    <name type="scientific">Homarus americanus</name>
    <name type="common">American lobster</name>
    <dbReference type="NCBI Taxonomy" id="6706"/>
    <lineage>
        <taxon>Eukaryota</taxon>
        <taxon>Metazoa</taxon>
        <taxon>Ecdysozoa</taxon>
        <taxon>Arthropoda</taxon>
        <taxon>Crustacea</taxon>
        <taxon>Multicrustacea</taxon>
        <taxon>Malacostraca</taxon>
        <taxon>Eumalacostraca</taxon>
        <taxon>Eucarida</taxon>
        <taxon>Decapoda</taxon>
        <taxon>Pleocyemata</taxon>
        <taxon>Astacidea</taxon>
        <taxon>Nephropoidea</taxon>
        <taxon>Nephropidae</taxon>
        <taxon>Homarus</taxon>
    </lineage>
</organism>
<proteinExistence type="predicted"/>
<keyword evidence="2" id="KW-1185">Reference proteome</keyword>
<gene>
    <name evidence="1" type="ORF">Hamer_G011328</name>
</gene>
<evidence type="ECO:0000313" key="2">
    <source>
        <dbReference type="Proteomes" id="UP000747542"/>
    </source>
</evidence>
<comment type="caution">
    <text evidence="1">The sequence shown here is derived from an EMBL/GenBank/DDBJ whole genome shotgun (WGS) entry which is preliminary data.</text>
</comment>
<dbReference type="Proteomes" id="UP000747542">
    <property type="component" value="Unassembled WGS sequence"/>
</dbReference>
<sequence length="95" mass="10550">METVTSTERTPDRKKMRMTVNQCVALITQPHRPPATCYPPPCPSPLTHLPSVFSSIPVNSTKTSVTQPPITTENSTIGHLPLTHCFDHRIFLKGE</sequence>